<accession>A0AA85AJI9</accession>
<keyword evidence="1" id="KW-1133">Transmembrane helix</keyword>
<evidence type="ECO:0000256" key="1">
    <source>
        <dbReference type="SAM" id="Phobius"/>
    </source>
</evidence>
<keyword evidence="1" id="KW-0812">Transmembrane</keyword>
<sequence length="110" mass="12678">MIVSPKKKQRNSMNINLILIVIFILLNRLNGVTHSNKNNTTTLKTHSTQTAITMATTDLTTSIKAKMTTTKPPLILIYWNDSESRSRPKKWITMWSVLITTVFYYVISKY</sequence>
<reference evidence="3" key="1">
    <citation type="submission" date="2023-11" db="UniProtKB">
        <authorList>
            <consortium name="WormBaseParasite"/>
        </authorList>
    </citation>
    <scope>IDENTIFICATION</scope>
</reference>
<dbReference type="WBParaSite" id="SMRG1_88080.1">
    <property type="protein sequence ID" value="SMRG1_88080.1"/>
    <property type="gene ID" value="SMRG1_88080"/>
</dbReference>
<evidence type="ECO:0000313" key="2">
    <source>
        <dbReference type="Proteomes" id="UP000050790"/>
    </source>
</evidence>
<protein>
    <submittedName>
        <fullName evidence="3">Uncharacterized protein</fullName>
    </submittedName>
</protein>
<organism evidence="2 3">
    <name type="scientific">Schistosoma margrebowiei</name>
    <dbReference type="NCBI Taxonomy" id="48269"/>
    <lineage>
        <taxon>Eukaryota</taxon>
        <taxon>Metazoa</taxon>
        <taxon>Spiralia</taxon>
        <taxon>Lophotrochozoa</taxon>
        <taxon>Platyhelminthes</taxon>
        <taxon>Trematoda</taxon>
        <taxon>Digenea</taxon>
        <taxon>Strigeidida</taxon>
        <taxon>Schistosomatoidea</taxon>
        <taxon>Schistosomatidae</taxon>
        <taxon>Schistosoma</taxon>
    </lineage>
</organism>
<keyword evidence="1" id="KW-0472">Membrane</keyword>
<proteinExistence type="predicted"/>
<evidence type="ECO:0000313" key="3">
    <source>
        <dbReference type="WBParaSite" id="SMRG1_88080.1"/>
    </source>
</evidence>
<dbReference type="AlphaFoldDB" id="A0AA85AJI9"/>
<dbReference type="Proteomes" id="UP000050790">
    <property type="component" value="Unassembled WGS sequence"/>
</dbReference>
<name>A0AA85AJI9_9TREM</name>
<feature type="transmembrane region" description="Helical" evidence="1">
    <location>
        <begin position="91"/>
        <end position="107"/>
    </location>
</feature>